<evidence type="ECO:0000256" key="2">
    <source>
        <dbReference type="ARBA" id="ARBA00022692"/>
    </source>
</evidence>
<evidence type="ECO:0000256" key="5">
    <source>
        <dbReference type="SAM" id="MobiDB-lite"/>
    </source>
</evidence>
<keyword evidence="8" id="KW-1185">Reference proteome</keyword>
<dbReference type="SUPFAM" id="SSF103473">
    <property type="entry name" value="MFS general substrate transporter"/>
    <property type="match status" value="1"/>
</dbReference>
<accession>A0ABT1IK50</accession>
<feature type="transmembrane region" description="Helical" evidence="6">
    <location>
        <begin position="42"/>
        <end position="65"/>
    </location>
</feature>
<dbReference type="EMBL" id="JAMTCO010000015">
    <property type="protein sequence ID" value="MCP2273027.1"/>
    <property type="molecule type" value="Genomic_DNA"/>
</dbReference>
<feature type="transmembrane region" description="Helical" evidence="6">
    <location>
        <begin position="237"/>
        <end position="255"/>
    </location>
</feature>
<comment type="caution">
    <text evidence="7">The sequence shown here is derived from an EMBL/GenBank/DDBJ whole genome shotgun (WGS) entry which is preliminary data.</text>
</comment>
<dbReference type="InterPro" id="IPR049680">
    <property type="entry name" value="FLVCR1-2_SLC49-like"/>
</dbReference>
<keyword evidence="2 6" id="KW-0812">Transmembrane</keyword>
<feature type="transmembrane region" description="Helical" evidence="6">
    <location>
        <begin position="350"/>
        <end position="368"/>
    </location>
</feature>
<dbReference type="InterPro" id="IPR036259">
    <property type="entry name" value="MFS_trans_sf"/>
</dbReference>
<gene>
    <name evidence="7" type="ORF">LV75_005553</name>
</gene>
<feature type="transmembrane region" description="Helical" evidence="6">
    <location>
        <begin position="201"/>
        <end position="222"/>
    </location>
</feature>
<dbReference type="InterPro" id="IPR011701">
    <property type="entry name" value="MFS"/>
</dbReference>
<comment type="subcellular location">
    <subcellularLocation>
        <location evidence="1">Membrane</location>
        <topology evidence="1">Multi-pass membrane protein</topology>
    </subcellularLocation>
</comment>
<protein>
    <submittedName>
        <fullName evidence="7">Arabinose efflux permease, MFS family</fullName>
    </submittedName>
</protein>
<reference evidence="7 8" key="1">
    <citation type="submission" date="2022-06" db="EMBL/GenBank/DDBJ databases">
        <title>Genomic Encyclopedia of Archaeal and Bacterial Type Strains, Phase II (KMG-II): from individual species to whole genera.</title>
        <authorList>
            <person name="Goeker M."/>
        </authorList>
    </citation>
    <scope>NUCLEOTIDE SEQUENCE [LARGE SCALE GENOMIC DNA]</scope>
    <source>
        <strain evidence="7 8">DSM 44255</strain>
    </source>
</reference>
<evidence type="ECO:0000256" key="1">
    <source>
        <dbReference type="ARBA" id="ARBA00004141"/>
    </source>
</evidence>
<evidence type="ECO:0000313" key="8">
    <source>
        <dbReference type="Proteomes" id="UP001205185"/>
    </source>
</evidence>
<feature type="region of interest" description="Disordered" evidence="5">
    <location>
        <begin position="376"/>
        <end position="396"/>
    </location>
</feature>
<organism evidence="7 8">
    <name type="scientific">Actinokineospora diospyrosa</name>
    <dbReference type="NCBI Taxonomy" id="103728"/>
    <lineage>
        <taxon>Bacteria</taxon>
        <taxon>Bacillati</taxon>
        <taxon>Actinomycetota</taxon>
        <taxon>Actinomycetes</taxon>
        <taxon>Pseudonocardiales</taxon>
        <taxon>Pseudonocardiaceae</taxon>
        <taxon>Actinokineospora</taxon>
    </lineage>
</organism>
<evidence type="ECO:0000256" key="6">
    <source>
        <dbReference type="SAM" id="Phobius"/>
    </source>
</evidence>
<feature type="transmembrane region" description="Helical" evidence="6">
    <location>
        <begin position="323"/>
        <end position="344"/>
    </location>
</feature>
<dbReference type="PANTHER" id="PTHR10924:SF6">
    <property type="entry name" value="SOLUTE CARRIER FAMILY 49 MEMBER A3"/>
    <property type="match status" value="1"/>
</dbReference>
<evidence type="ECO:0000313" key="7">
    <source>
        <dbReference type="EMBL" id="MCP2273027.1"/>
    </source>
</evidence>
<feature type="transmembrane region" description="Helical" evidence="6">
    <location>
        <begin position="101"/>
        <end position="122"/>
    </location>
</feature>
<feature type="transmembrane region" description="Helical" evidence="6">
    <location>
        <begin position="129"/>
        <end position="152"/>
    </location>
</feature>
<feature type="transmembrane region" description="Helical" evidence="6">
    <location>
        <begin position="158"/>
        <end position="180"/>
    </location>
</feature>
<keyword evidence="3 6" id="KW-1133">Transmembrane helix</keyword>
<feature type="transmembrane region" description="Helical" evidence="6">
    <location>
        <begin position="267"/>
        <end position="285"/>
    </location>
</feature>
<name>A0ABT1IK50_9PSEU</name>
<dbReference type="Pfam" id="PF07690">
    <property type="entry name" value="MFS_1"/>
    <property type="match status" value="1"/>
</dbReference>
<dbReference type="Gene3D" id="1.20.1250.20">
    <property type="entry name" value="MFS general substrate transporter like domains"/>
    <property type="match status" value="2"/>
</dbReference>
<keyword evidence="4 6" id="KW-0472">Membrane</keyword>
<dbReference type="Proteomes" id="UP001205185">
    <property type="component" value="Unassembled WGS sequence"/>
</dbReference>
<evidence type="ECO:0000256" key="3">
    <source>
        <dbReference type="ARBA" id="ARBA00022989"/>
    </source>
</evidence>
<feature type="transmembrane region" description="Helical" evidence="6">
    <location>
        <begin position="291"/>
        <end position="311"/>
    </location>
</feature>
<feature type="transmembrane region" description="Helical" evidence="6">
    <location>
        <begin position="72"/>
        <end position="95"/>
    </location>
</feature>
<proteinExistence type="predicted"/>
<evidence type="ECO:0000256" key="4">
    <source>
        <dbReference type="ARBA" id="ARBA00023136"/>
    </source>
</evidence>
<dbReference type="RefSeq" id="WP_301319916.1">
    <property type="nucleotide sequence ID" value="NZ_BAAAVB010000019.1"/>
</dbReference>
<sequence length="396" mass="39865">MRSRWVVVWAFAGLGVATQVSWLAYAATTTAAAGHFGVSEQAVGWLANLFPLLFVVLAIPAGVALDRALRPTLAVGAVLIAVGAALRVTVDVYWAALVGQMLAAVAQPVLAGAITRVAAAYLRVKDRPLGIAIGAGATYLGMITAIGIGTAIPDDVPLVVAVGAGFSILTAVAGLVALKVAPGYDRVAAGSPLAVWRAPGVPVLAAVVFLGMGIFVALATWLEPLLAPAGIGADTSGLLLLLMLVAGVAGCVVVPPWAARRSAEPRALQLAGLVTALVCLLLGFLPKLTGFATSPLLGFALLSALPVALAMVERHDPERAGPITSLVWLTGNAGGLVVSLGVGLLLDTPALAFALLAVLGVGAAVLAARLQRHEDQVPGPGRHGELAGSGDAGVRE</sequence>
<dbReference type="PANTHER" id="PTHR10924">
    <property type="entry name" value="MAJOR FACILITATOR SUPERFAMILY PROTEIN-RELATED"/>
    <property type="match status" value="1"/>
</dbReference>